<proteinExistence type="predicted"/>
<dbReference type="EMBL" id="BRPK01000002">
    <property type="protein sequence ID" value="GLB34491.1"/>
    <property type="molecule type" value="Genomic_DNA"/>
</dbReference>
<keyword evidence="2" id="KW-1185">Reference proteome</keyword>
<evidence type="ECO:0000313" key="1">
    <source>
        <dbReference type="EMBL" id="GLB34491.1"/>
    </source>
</evidence>
<gene>
    <name evidence="1" type="ORF">LshimejAT787_0200560</name>
</gene>
<reference evidence="1" key="1">
    <citation type="submission" date="2022-07" db="EMBL/GenBank/DDBJ databases">
        <title>The genome of Lyophyllum shimeji provides insight into the initial evolution of ectomycorrhizal fungal genome.</title>
        <authorList>
            <person name="Kobayashi Y."/>
            <person name="Shibata T."/>
            <person name="Hirakawa H."/>
            <person name="Shigenobu S."/>
            <person name="Nishiyama T."/>
            <person name="Yamada A."/>
            <person name="Hasebe M."/>
            <person name="Kawaguchi M."/>
        </authorList>
    </citation>
    <scope>NUCLEOTIDE SEQUENCE</scope>
    <source>
        <strain evidence="1">AT787</strain>
    </source>
</reference>
<organism evidence="1 2">
    <name type="scientific">Lyophyllum shimeji</name>
    <name type="common">Hon-shimeji</name>
    <name type="synonym">Tricholoma shimeji</name>
    <dbReference type="NCBI Taxonomy" id="47721"/>
    <lineage>
        <taxon>Eukaryota</taxon>
        <taxon>Fungi</taxon>
        <taxon>Dikarya</taxon>
        <taxon>Basidiomycota</taxon>
        <taxon>Agaricomycotina</taxon>
        <taxon>Agaricomycetes</taxon>
        <taxon>Agaricomycetidae</taxon>
        <taxon>Agaricales</taxon>
        <taxon>Tricholomatineae</taxon>
        <taxon>Lyophyllaceae</taxon>
        <taxon>Lyophyllum</taxon>
    </lineage>
</organism>
<dbReference type="Proteomes" id="UP001063166">
    <property type="component" value="Unassembled WGS sequence"/>
</dbReference>
<comment type="caution">
    <text evidence="1">The sequence shown here is derived from an EMBL/GenBank/DDBJ whole genome shotgun (WGS) entry which is preliminary data.</text>
</comment>
<dbReference type="AlphaFoldDB" id="A0A9P3PEN6"/>
<sequence length="198" mass="21542">MAETSPHSLSVWSEQLASSTARALLCRQPALESADANGLAILTIKKPGVLAPNPRGVIVPHDGLHVSSYRTPRAGDIPQPSPPALDIAPPYQTWKLNSITVHPSNGVFITVTLSCVREFTFFTREYARAGMQKLEMENMSVRTTRPPLQPLVDERKLGIPSKSGAHHAGCAFRFLRIFDVEAGLNTSSLTCSDFVGYT</sequence>
<protein>
    <submittedName>
        <fullName evidence="1">Uncharacterized protein</fullName>
    </submittedName>
</protein>
<evidence type="ECO:0000313" key="2">
    <source>
        <dbReference type="Proteomes" id="UP001063166"/>
    </source>
</evidence>
<name>A0A9P3PEN6_LYOSH</name>
<accession>A0A9P3PEN6</accession>